<accession>A0AAE9A5Z4</accession>
<evidence type="ECO:0000256" key="1">
    <source>
        <dbReference type="SAM" id="MobiDB-lite"/>
    </source>
</evidence>
<reference evidence="3 4" key="1">
    <citation type="submission" date="2022-02" db="EMBL/GenBank/DDBJ databases">
        <title>Chromosome-level reference genomes for two strains of Caenorhabditis briggsae: an improved platform for comparative genomics.</title>
        <authorList>
            <person name="Stevens L."/>
            <person name="Andersen E.C."/>
        </authorList>
    </citation>
    <scope>NUCLEOTIDE SEQUENCE [LARGE SCALE GENOMIC DNA]</scope>
    <source>
        <strain evidence="3">QX1410_ONT</strain>
        <tissue evidence="3">Whole-organism</tissue>
    </source>
</reference>
<name>A0AAE9A5Z4_CAEBR</name>
<dbReference type="EMBL" id="CP090895">
    <property type="protein sequence ID" value="ULT91934.1"/>
    <property type="molecule type" value="Genomic_DNA"/>
</dbReference>
<feature type="region of interest" description="Disordered" evidence="1">
    <location>
        <begin position="114"/>
        <end position="158"/>
    </location>
</feature>
<feature type="compositionally biased region" description="Basic and acidic residues" evidence="1">
    <location>
        <begin position="114"/>
        <end position="125"/>
    </location>
</feature>
<proteinExistence type="predicted"/>
<sequence>MSKSTFGVGPIISGIFNGIGGLLGSGVGQPPPLPPPLPPPPPPAPPQIIHPPNKPNEIIYITQAPYPPATRAPETLTTYGIVGIVFCLVILMCCVAAGIGFYCWQTQKSEAEKRANEAARDRDMEMGGGGRRGRRGGGYTSETTGTTGRTKTKRHKRR</sequence>
<protein>
    <submittedName>
        <fullName evidence="3">Uncharacterized protein</fullName>
    </submittedName>
</protein>
<dbReference type="AlphaFoldDB" id="A0AAE9A5Z4"/>
<keyword evidence="2" id="KW-0812">Transmembrane</keyword>
<feature type="compositionally biased region" description="Low complexity" evidence="1">
    <location>
        <begin position="140"/>
        <end position="149"/>
    </location>
</feature>
<feature type="transmembrane region" description="Helical" evidence="2">
    <location>
        <begin position="79"/>
        <end position="104"/>
    </location>
</feature>
<dbReference type="Proteomes" id="UP000827892">
    <property type="component" value="Chromosome V"/>
</dbReference>
<organism evidence="3 4">
    <name type="scientific">Caenorhabditis briggsae</name>
    <dbReference type="NCBI Taxonomy" id="6238"/>
    <lineage>
        <taxon>Eukaryota</taxon>
        <taxon>Metazoa</taxon>
        <taxon>Ecdysozoa</taxon>
        <taxon>Nematoda</taxon>
        <taxon>Chromadorea</taxon>
        <taxon>Rhabditida</taxon>
        <taxon>Rhabditina</taxon>
        <taxon>Rhabditomorpha</taxon>
        <taxon>Rhabditoidea</taxon>
        <taxon>Rhabditidae</taxon>
        <taxon>Peloderinae</taxon>
        <taxon>Caenorhabditis</taxon>
    </lineage>
</organism>
<evidence type="ECO:0000256" key="2">
    <source>
        <dbReference type="SAM" id="Phobius"/>
    </source>
</evidence>
<keyword evidence="2" id="KW-0472">Membrane</keyword>
<evidence type="ECO:0000313" key="3">
    <source>
        <dbReference type="EMBL" id="ULT91934.1"/>
    </source>
</evidence>
<keyword evidence="2" id="KW-1133">Transmembrane helix</keyword>
<gene>
    <name evidence="3" type="ORF">L3Y34_009547</name>
</gene>
<evidence type="ECO:0000313" key="4">
    <source>
        <dbReference type="Proteomes" id="UP000827892"/>
    </source>
</evidence>